<comment type="caution">
    <text evidence="1">The sequence shown here is derived from an EMBL/GenBank/DDBJ whole genome shotgun (WGS) entry which is preliminary data.</text>
</comment>
<accession>A0A6B0QRQ8</accession>
<dbReference type="Proteomes" id="UP000322234">
    <property type="component" value="Unassembled WGS sequence"/>
</dbReference>
<evidence type="ECO:0000313" key="1">
    <source>
        <dbReference type="EMBL" id="MXQ80389.1"/>
    </source>
</evidence>
<keyword evidence="2" id="KW-1185">Reference proteome</keyword>
<organism evidence="1 2">
    <name type="scientific">Bos mutus</name>
    <name type="common">wild yak</name>
    <dbReference type="NCBI Taxonomy" id="72004"/>
    <lineage>
        <taxon>Eukaryota</taxon>
        <taxon>Metazoa</taxon>
        <taxon>Chordata</taxon>
        <taxon>Craniata</taxon>
        <taxon>Vertebrata</taxon>
        <taxon>Euteleostomi</taxon>
        <taxon>Mammalia</taxon>
        <taxon>Eutheria</taxon>
        <taxon>Laurasiatheria</taxon>
        <taxon>Artiodactyla</taxon>
        <taxon>Ruminantia</taxon>
        <taxon>Pecora</taxon>
        <taxon>Bovidae</taxon>
        <taxon>Bovinae</taxon>
        <taxon>Bos</taxon>
    </lineage>
</organism>
<proteinExistence type="predicted"/>
<dbReference type="AlphaFoldDB" id="A0A6B0QRQ8"/>
<dbReference type="EMBL" id="VBQZ03000004">
    <property type="protein sequence ID" value="MXQ80389.1"/>
    <property type="molecule type" value="Genomic_DNA"/>
</dbReference>
<evidence type="ECO:0000313" key="2">
    <source>
        <dbReference type="Proteomes" id="UP000322234"/>
    </source>
</evidence>
<sequence length="197" mass="22270">MDDKTQRRCYWQHDGSESSWLLCRAYFWFLDLEDAHGFEGSAECALAYERLTSATKQTTENESIHHETLLPGQVLELIFNQQEPEGWGKDEGDRASGEVNALHIPTTWKRVVSPGKQAGCCNNISFKRTLSLEAGLTQHDIEDCWLIFAFPPALCSPEVSLEDEGLMTQLCQVRPLRAAVSQSWKQLCSLMDLCLCL</sequence>
<gene>
    <name evidence="1" type="ORF">E5288_WYG006146</name>
</gene>
<protein>
    <submittedName>
        <fullName evidence="1">Uncharacterized protein</fullName>
    </submittedName>
</protein>
<name>A0A6B0QRQ8_9CETA</name>
<reference evidence="1" key="1">
    <citation type="submission" date="2019-10" db="EMBL/GenBank/DDBJ databases">
        <title>The sequence and de novo assembly of the wild yak genome.</title>
        <authorList>
            <person name="Liu Y."/>
        </authorList>
    </citation>
    <scope>NUCLEOTIDE SEQUENCE [LARGE SCALE GENOMIC DNA]</scope>
    <source>
        <strain evidence="1">WY2019</strain>
    </source>
</reference>